<evidence type="ECO:0000313" key="3">
    <source>
        <dbReference type="EMBL" id="NOE16577.1"/>
    </source>
</evidence>
<keyword evidence="1" id="KW-0812">Transmembrane</keyword>
<organism evidence="3 4">
    <name type="scientific">Ruegeria atlantica</name>
    <dbReference type="NCBI Taxonomy" id="81569"/>
    <lineage>
        <taxon>Bacteria</taxon>
        <taxon>Pseudomonadati</taxon>
        <taxon>Pseudomonadota</taxon>
        <taxon>Alphaproteobacteria</taxon>
        <taxon>Rhodobacterales</taxon>
        <taxon>Roseobacteraceae</taxon>
        <taxon>Ruegeria</taxon>
    </lineage>
</organism>
<evidence type="ECO:0000313" key="4">
    <source>
        <dbReference type="Proteomes" id="UP000597886"/>
    </source>
</evidence>
<feature type="transmembrane region" description="Helical" evidence="1">
    <location>
        <begin position="79"/>
        <end position="100"/>
    </location>
</feature>
<sequence length="172" mass="18827">MTALISLHNNVLGKVDLASNWLTPTLARLVFVAVLLVYYWNSAMLKIDGSIFSPSAGAFGQIFPKAAEAVLYDVSQMTFFQRVVIFFGTVAEFVLPALLLVGLFTRLAALGMIGFIWVQTLVDVTGHGVKLGSLFDAAPSIMDQRTMWTFMMLVIVINGAGPISLDRILRLK</sequence>
<dbReference type="AlphaFoldDB" id="A0AA90YPZ5"/>
<dbReference type="Proteomes" id="UP000599383">
    <property type="component" value="Unassembled WGS sequence"/>
</dbReference>
<dbReference type="Proteomes" id="UP000597886">
    <property type="component" value="Unassembled WGS sequence"/>
</dbReference>
<proteinExistence type="predicted"/>
<evidence type="ECO:0000313" key="5">
    <source>
        <dbReference type="Proteomes" id="UP000599383"/>
    </source>
</evidence>
<dbReference type="RefSeq" id="WP_171167483.1">
    <property type="nucleotide sequence ID" value="NZ_WVQY01000001.1"/>
</dbReference>
<protein>
    <submittedName>
        <fullName evidence="3">DoxX family membrane protein</fullName>
    </submittedName>
</protein>
<keyword evidence="1" id="KW-1133">Transmembrane helix</keyword>
<evidence type="ECO:0000256" key="1">
    <source>
        <dbReference type="SAM" id="Phobius"/>
    </source>
</evidence>
<feature type="transmembrane region" description="Helical" evidence="1">
    <location>
        <begin position="21"/>
        <end position="40"/>
    </location>
</feature>
<evidence type="ECO:0000313" key="2">
    <source>
        <dbReference type="EMBL" id="NOD29049.1"/>
    </source>
</evidence>
<dbReference type="EMBL" id="WVRA01000001">
    <property type="protein sequence ID" value="NOE16577.1"/>
    <property type="molecule type" value="Genomic_DNA"/>
</dbReference>
<comment type="caution">
    <text evidence="3">The sequence shown here is derived from an EMBL/GenBank/DDBJ whole genome shotgun (WGS) entry which is preliminary data.</text>
</comment>
<feature type="transmembrane region" description="Helical" evidence="1">
    <location>
        <begin position="146"/>
        <end position="165"/>
    </location>
</feature>
<name>A0AA90YPZ5_9RHOB</name>
<keyword evidence="1" id="KW-0472">Membrane</keyword>
<dbReference type="EMBL" id="WVQY01000001">
    <property type="protein sequence ID" value="NOD29049.1"/>
    <property type="molecule type" value="Genomic_DNA"/>
</dbReference>
<gene>
    <name evidence="2" type="ORF">GS617_02085</name>
    <name evidence="3" type="ORF">GS634_00400</name>
</gene>
<reference evidence="3 5" key="1">
    <citation type="submission" date="2019-12" db="EMBL/GenBank/DDBJ databases">
        <title>Ruegeria JWLKs population differentiation of coral mucus and skeleton niches.</title>
        <authorList>
            <person name="Luo D."/>
        </authorList>
    </citation>
    <scope>NUCLEOTIDE SEQUENCE</scope>
    <source>
        <strain evidence="3">HKCCD6181</strain>
        <strain evidence="2 5">HKCCD6238</strain>
    </source>
</reference>
<keyword evidence="5" id="KW-1185">Reference proteome</keyword>
<accession>A0AA90YPZ5</accession>